<dbReference type="EMBL" id="BAAAZA010000008">
    <property type="protein sequence ID" value="GAA3865837.1"/>
    <property type="molecule type" value="Genomic_DNA"/>
</dbReference>
<comment type="caution">
    <text evidence="1">The sequence shown here is derived from an EMBL/GenBank/DDBJ whole genome shotgun (WGS) entry which is preliminary data.</text>
</comment>
<accession>A0ABP7K4Y6</accession>
<reference evidence="2" key="1">
    <citation type="journal article" date="2019" name="Int. J. Syst. Evol. Microbiol.">
        <title>The Global Catalogue of Microorganisms (GCM) 10K type strain sequencing project: providing services to taxonomists for standard genome sequencing and annotation.</title>
        <authorList>
            <consortium name="The Broad Institute Genomics Platform"/>
            <consortium name="The Broad Institute Genome Sequencing Center for Infectious Disease"/>
            <person name="Wu L."/>
            <person name="Ma J."/>
        </authorList>
    </citation>
    <scope>NUCLEOTIDE SEQUENCE [LARGE SCALE GENOMIC DNA]</scope>
    <source>
        <strain evidence="2">JCM 16578</strain>
    </source>
</reference>
<protein>
    <submittedName>
        <fullName evidence="1">Uncharacterized protein</fullName>
    </submittedName>
</protein>
<proteinExistence type="predicted"/>
<organism evidence="1 2">
    <name type="scientific">Streptomyces lannensis</name>
    <dbReference type="NCBI Taxonomy" id="766498"/>
    <lineage>
        <taxon>Bacteria</taxon>
        <taxon>Bacillati</taxon>
        <taxon>Actinomycetota</taxon>
        <taxon>Actinomycetes</taxon>
        <taxon>Kitasatosporales</taxon>
        <taxon>Streptomycetaceae</taxon>
        <taxon>Streptomyces</taxon>
    </lineage>
</organism>
<gene>
    <name evidence="1" type="ORF">GCM10022207_32820</name>
</gene>
<name>A0ABP7K4Y6_9ACTN</name>
<evidence type="ECO:0000313" key="2">
    <source>
        <dbReference type="Proteomes" id="UP001501563"/>
    </source>
</evidence>
<keyword evidence="2" id="KW-1185">Reference proteome</keyword>
<sequence>MVAVLAIRVLNTVVVRAPRRARVSCGALRAHCPIAANERAPASTPEQAMSSTPTNG</sequence>
<dbReference type="Proteomes" id="UP001501563">
    <property type="component" value="Unassembled WGS sequence"/>
</dbReference>
<evidence type="ECO:0000313" key="1">
    <source>
        <dbReference type="EMBL" id="GAA3865837.1"/>
    </source>
</evidence>